<feature type="region of interest" description="Regulatory domain" evidence="11">
    <location>
        <begin position="393"/>
        <end position="516"/>
    </location>
</feature>
<dbReference type="GO" id="GO:0009098">
    <property type="term" value="P:L-leucine biosynthetic process"/>
    <property type="evidence" value="ECO:0007669"/>
    <property type="project" value="UniProtKB-UniRule"/>
</dbReference>
<dbReference type="PANTHER" id="PTHR10277:SF9">
    <property type="entry name" value="2-ISOPROPYLMALATE SYNTHASE 1, CHLOROPLASTIC-RELATED"/>
    <property type="match status" value="1"/>
</dbReference>
<keyword evidence="14" id="KW-1185">Reference proteome</keyword>
<dbReference type="NCBIfam" id="TIGR00973">
    <property type="entry name" value="leuA_bact"/>
    <property type="match status" value="1"/>
</dbReference>
<comment type="catalytic activity">
    <reaction evidence="11">
        <text>3-methyl-2-oxobutanoate + acetyl-CoA + H2O = (2S)-2-isopropylmalate + CoA + H(+)</text>
        <dbReference type="Rhea" id="RHEA:21524"/>
        <dbReference type="ChEBI" id="CHEBI:1178"/>
        <dbReference type="ChEBI" id="CHEBI:11851"/>
        <dbReference type="ChEBI" id="CHEBI:15377"/>
        <dbReference type="ChEBI" id="CHEBI:15378"/>
        <dbReference type="ChEBI" id="CHEBI:57287"/>
        <dbReference type="ChEBI" id="CHEBI:57288"/>
        <dbReference type="EC" id="2.3.3.13"/>
    </reaction>
</comment>
<keyword evidence="10 11" id="KW-0100">Branched-chain amino acid biosynthesis</keyword>
<keyword evidence="13" id="KW-0012">Acyltransferase</keyword>
<dbReference type="EMBL" id="LS483476">
    <property type="protein sequence ID" value="SQI52600.1"/>
    <property type="molecule type" value="Genomic_DNA"/>
</dbReference>
<evidence type="ECO:0000256" key="5">
    <source>
        <dbReference type="ARBA" id="ARBA00022430"/>
    </source>
</evidence>
<dbReference type="UniPathway" id="UPA00048">
    <property type="reaction ID" value="UER00070"/>
</dbReference>
<feature type="binding site" evidence="11">
    <location>
        <position position="203"/>
    </location>
    <ligand>
        <name>Mn(2+)</name>
        <dbReference type="ChEBI" id="CHEBI:29035"/>
    </ligand>
</feature>
<dbReference type="GO" id="GO:0030145">
    <property type="term" value="F:manganese ion binding"/>
    <property type="evidence" value="ECO:0007669"/>
    <property type="project" value="UniProtKB-UniRule"/>
</dbReference>
<dbReference type="InterPro" id="IPR002034">
    <property type="entry name" value="AIPM/Hcit_synth_CS"/>
</dbReference>
<dbReference type="InterPro" id="IPR054691">
    <property type="entry name" value="LeuA/HCS_post-cat"/>
</dbReference>
<dbReference type="Pfam" id="PF22617">
    <property type="entry name" value="HCS_D2"/>
    <property type="match status" value="1"/>
</dbReference>
<evidence type="ECO:0000259" key="12">
    <source>
        <dbReference type="PROSITE" id="PS50991"/>
    </source>
</evidence>
<dbReference type="Gene3D" id="3.30.160.270">
    <property type="match status" value="1"/>
</dbReference>
<feature type="binding site" evidence="11">
    <location>
        <position position="237"/>
    </location>
    <ligand>
        <name>Mn(2+)</name>
        <dbReference type="ChEBI" id="CHEBI:29035"/>
    </ligand>
</feature>
<dbReference type="NCBIfam" id="NF002088">
    <property type="entry name" value="PRK00915.1-5"/>
    <property type="match status" value="1"/>
</dbReference>
<protein>
    <recommendedName>
        <fullName evidence="4 11">2-isopropylmalate synthase</fullName>
        <ecNumber evidence="3 11">2.3.3.13</ecNumber>
    </recommendedName>
    <alternativeName>
        <fullName evidence="11">Alpha-IPM synthase</fullName>
    </alternativeName>
    <alternativeName>
        <fullName evidence="11">Alpha-isopropylmalate synthase</fullName>
    </alternativeName>
</protein>
<dbReference type="RefSeq" id="WP_066142916.1">
    <property type="nucleotide sequence ID" value="NZ_CBCSGM010000002.1"/>
</dbReference>
<dbReference type="GO" id="GO:0005737">
    <property type="term" value="C:cytoplasm"/>
    <property type="evidence" value="ECO:0007669"/>
    <property type="project" value="UniProtKB-UniRule"/>
</dbReference>
<gene>
    <name evidence="13" type="primary">leuA_1</name>
    <name evidence="11" type="synonym">leuA</name>
    <name evidence="13" type="ORF">NCTC4824_00494</name>
</gene>
<keyword evidence="7 11" id="KW-0808">Transferase</keyword>
<dbReference type="AlphaFoldDB" id="A0A2X4W4T6"/>
<dbReference type="SUPFAM" id="SSF110921">
    <property type="entry name" value="2-isopropylmalate synthase LeuA, allosteric (dimerisation) domain"/>
    <property type="match status" value="1"/>
</dbReference>
<dbReference type="PROSITE" id="PS00815">
    <property type="entry name" value="AIPM_HOMOCIT_SYNTH_1"/>
    <property type="match status" value="1"/>
</dbReference>
<organism evidence="13 14">
    <name type="scientific">Lederbergia lenta</name>
    <name type="common">Bacillus lentus</name>
    <dbReference type="NCBI Taxonomy" id="1467"/>
    <lineage>
        <taxon>Bacteria</taxon>
        <taxon>Bacillati</taxon>
        <taxon>Bacillota</taxon>
        <taxon>Bacilli</taxon>
        <taxon>Bacillales</taxon>
        <taxon>Bacillaceae</taxon>
        <taxon>Lederbergia</taxon>
    </lineage>
</organism>
<dbReference type="SUPFAM" id="SSF51569">
    <property type="entry name" value="Aldolase"/>
    <property type="match status" value="1"/>
</dbReference>
<dbReference type="InterPro" id="IPR000891">
    <property type="entry name" value="PYR_CT"/>
</dbReference>
<feature type="binding site" evidence="11">
    <location>
        <position position="13"/>
    </location>
    <ligand>
        <name>Mn(2+)</name>
        <dbReference type="ChEBI" id="CHEBI:29035"/>
    </ligand>
</feature>
<evidence type="ECO:0000256" key="11">
    <source>
        <dbReference type="HAMAP-Rule" id="MF_01025"/>
    </source>
</evidence>
<dbReference type="EC" id="2.3.3.13" evidence="3 11"/>
<keyword evidence="9 11" id="KW-0464">Manganese</keyword>
<sequence>MRKIDIFDTTLRDGEQSAGINLNTAEKLEIAKQLERFGVDVMEAGFPAASPGDLDAVRKIASTIKTSSVTGLARSVKSDIDHAWEALKVAECPRLHVFLATSPIHMKYKLKQTPEQVVETAVETIKYAKTFFPLVQWSAEDAFRSDRAFLAHIVEQAIKAGASVINIPDTVGYATPQEYGALFRYLKENVPNIEQAKLSAHCHNDLGMAVANTLAAIENGADQVEGTINGIGERAGNAALEEVGVALYTRQDFYENIKTNLTLSEIKRTSQLVSKLTGMSIQANKAVVGKNAFAHESGIHQDGVLKEPTTYEIITPELIGEASNNLVMGKHSGRHAFQDRAKSMGFELDQEALNQAFKEFKKLADRKKEMTEEDLWTILTNQQLREADASVYELEKVEVQYETAHTPSATVSVKKPDGTKVIETMNGAGSVEAIFNTLETIIDSKVHVLDYRVSSIGKGRDALAEAVINLTFNGEELTGRDSAQDVLEASAKAYLNAINRNLLQDHMKKMIKTTTI</sequence>
<dbReference type="FunFam" id="1.10.238.260:FF:000001">
    <property type="entry name" value="2-isopropylmalate synthase"/>
    <property type="match status" value="1"/>
</dbReference>
<dbReference type="InterPro" id="IPR036230">
    <property type="entry name" value="LeuA_allosteric_dom_sf"/>
</dbReference>
<comment type="cofactor">
    <cofactor evidence="11">
        <name>Mn(2+)</name>
        <dbReference type="ChEBI" id="CHEBI:29035"/>
    </cofactor>
</comment>
<evidence type="ECO:0000256" key="4">
    <source>
        <dbReference type="ARBA" id="ARBA00018198"/>
    </source>
</evidence>
<dbReference type="GO" id="GO:0003852">
    <property type="term" value="F:2-isopropylmalate synthase activity"/>
    <property type="evidence" value="ECO:0007669"/>
    <property type="project" value="UniProtKB-UniRule"/>
</dbReference>
<comment type="subunit">
    <text evidence="11">Homodimer.</text>
</comment>
<dbReference type="PROSITE" id="PS50991">
    <property type="entry name" value="PYR_CT"/>
    <property type="match status" value="1"/>
</dbReference>
<comment type="similarity">
    <text evidence="2 11">Belongs to the alpha-IPM synthase/homocitrate synthase family. LeuA type 1 subfamily.</text>
</comment>
<comment type="pathway">
    <text evidence="1 11">Amino-acid biosynthesis; L-leucine biosynthesis; L-leucine from 3-methyl-2-oxobutanoate: step 1/4.</text>
</comment>
<feature type="domain" description="Pyruvate carboxyltransferase" evidence="12">
    <location>
        <begin position="4"/>
        <end position="267"/>
    </location>
</feature>
<dbReference type="GO" id="GO:0003985">
    <property type="term" value="F:acetyl-CoA C-acetyltransferase activity"/>
    <property type="evidence" value="ECO:0007669"/>
    <property type="project" value="UniProtKB-UniRule"/>
</dbReference>
<dbReference type="InterPro" id="IPR050073">
    <property type="entry name" value="2-IPM_HCS-like"/>
</dbReference>
<dbReference type="SMART" id="SM00917">
    <property type="entry name" value="LeuA_dimer"/>
    <property type="match status" value="1"/>
</dbReference>
<dbReference type="FunFam" id="3.20.20.70:FF:000010">
    <property type="entry name" value="2-isopropylmalate synthase"/>
    <property type="match status" value="1"/>
</dbReference>
<keyword evidence="11" id="KW-0963">Cytoplasm</keyword>
<proteinExistence type="inferred from homology"/>
<evidence type="ECO:0000256" key="9">
    <source>
        <dbReference type="ARBA" id="ARBA00023211"/>
    </source>
</evidence>
<keyword evidence="8 11" id="KW-0479">Metal-binding</keyword>
<dbReference type="PANTHER" id="PTHR10277">
    <property type="entry name" value="HOMOCITRATE SYNTHASE-RELATED"/>
    <property type="match status" value="1"/>
</dbReference>
<evidence type="ECO:0000256" key="2">
    <source>
        <dbReference type="ARBA" id="ARBA00009396"/>
    </source>
</evidence>
<dbReference type="HAMAP" id="MF_01025">
    <property type="entry name" value="LeuA_type1"/>
    <property type="match status" value="1"/>
</dbReference>
<evidence type="ECO:0000256" key="3">
    <source>
        <dbReference type="ARBA" id="ARBA00012973"/>
    </source>
</evidence>
<dbReference type="Gene3D" id="3.20.20.70">
    <property type="entry name" value="Aldolase class I"/>
    <property type="match status" value="1"/>
</dbReference>
<dbReference type="Pfam" id="PF08502">
    <property type="entry name" value="LeuA_dimer"/>
    <property type="match status" value="1"/>
</dbReference>
<dbReference type="Pfam" id="PF00682">
    <property type="entry name" value="HMGL-like"/>
    <property type="match status" value="1"/>
</dbReference>
<name>A0A2X4W4T6_LEDLE</name>
<dbReference type="Proteomes" id="UP000249134">
    <property type="component" value="Chromosome 1"/>
</dbReference>
<evidence type="ECO:0000256" key="1">
    <source>
        <dbReference type="ARBA" id="ARBA00004689"/>
    </source>
</evidence>
<evidence type="ECO:0000256" key="6">
    <source>
        <dbReference type="ARBA" id="ARBA00022605"/>
    </source>
</evidence>
<dbReference type="InterPro" id="IPR013709">
    <property type="entry name" value="2-isopropylmalate_synth_dimer"/>
</dbReference>
<dbReference type="PROSITE" id="PS00816">
    <property type="entry name" value="AIPM_HOMOCIT_SYNTH_2"/>
    <property type="match status" value="1"/>
</dbReference>
<dbReference type="Gene3D" id="1.10.238.260">
    <property type="match status" value="1"/>
</dbReference>
<dbReference type="CDD" id="cd07940">
    <property type="entry name" value="DRE_TIM_IPMS"/>
    <property type="match status" value="1"/>
</dbReference>
<comment type="function">
    <text evidence="11">Catalyzes the condensation of the acetyl group of acetyl-CoA with 3-methyl-2-oxobutanoate (2-ketoisovalerate) to form 3-carboxy-3-hydroxy-4-methylpentanoate (2-isopropylmalate).</text>
</comment>
<evidence type="ECO:0000256" key="8">
    <source>
        <dbReference type="ARBA" id="ARBA00022723"/>
    </source>
</evidence>
<evidence type="ECO:0000313" key="13">
    <source>
        <dbReference type="EMBL" id="SQI52600.1"/>
    </source>
</evidence>
<evidence type="ECO:0000256" key="7">
    <source>
        <dbReference type="ARBA" id="ARBA00022679"/>
    </source>
</evidence>
<keyword evidence="5 11" id="KW-0432">Leucine biosynthesis</keyword>
<dbReference type="FunFam" id="3.30.160.270:FF:000003">
    <property type="entry name" value="2-isopropylmalate synthase"/>
    <property type="match status" value="1"/>
</dbReference>
<dbReference type="KEGG" id="blen:NCTC4824_00494"/>
<keyword evidence="6 11" id="KW-0028">Amino-acid biosynthesis</keyword>
<dbReference type="STRING" id="1348624.GCA_001591545_02714"/>
<dbReference type="InterPro" id="IPR013785">
    <property type="entry name" value="Aldolase_TIM"/>
</dbReference>
<feature type="binding site" evidence="11">
    <location>
        <position position="201"/>
    </location>
    <ligand>
        <name>Mn(2+)</name>
        <dbReference type="ChEBI" id="CHEBI:29035"/>
    </ligand>
</feature>
<evidence type="ECO:0000256" key="10">
    <source>
        <dbReference type="ARBA" id="ARBA00023304"/>
    </source>
</evidence>
<accession>A0A2X4W4T6</accession>
<dbReference type="InterPro" id="IPR005671">
    <property type="entry name" value="LeuA_bact_synth"/>
</dbReference>
<evidence type="ECO:0000313" key="14">
    <source>
        <dbReference type="Proteomes" id="UP000249134"/>
    </source>
</evidence>
<reference evidence="13 14" key="1">
    <citation type="submission" date="2018-06" db="EMBL/GenBank/DDBJ databases">
        <authorList>
            <consortium name="Pathogen Informatics"/>
            <person name="Doyle S."/>
        </authorList>
    </citation>
    <scope>NUCLEOTIDE SEQUENCE [LARGE SCALE GENOMIC DNA]</scope>
    <source>
        <strain evidence="13 14">NCTC4824</strain>
    </source>
</reference>
<dbReference type="NCBIfam" id="NF002086">
    <property type="entry name" value="PRK00915.1-3"/>
    <property type="match status" value="1"/>
</dbReference>